<evidence type="ECO:0000256" key="1">
    <source>
        <dbReference type="SAM" id="SignalP"/>
    </source>
</evidence>
<keyword evidence="4" id="KW-1185">Reference proteome</keyword>
<dbReference type="SMART" id="SM00327">
    <property type="entry name" value="VWA"/>
    <property type="match status" value="1"/>
</dbReference>
<gene>
    <name evidence="3" type="ORF">R2G56_19985</name>
</gene>
<dbReference type="EMBL" id="JAWLIP010000011">
    <property type="protein sequence ID" value="MDV6228573.1"/>
    <property type="molecule type" value="Genomic_DNA"/>
</dbReference>
<feature type="signal peptide" evidence="1">
    <location>
        <begin position="1"/>
        <end position="18"/>
    </location>
</feature>
<reference evidence="3 4" key="1">
    <citation type="submission" date="2023-10" db="EMBL/GenBank/DDBJ databases">
        <authorList>
            <person name="Venkata Ramana C."/>
            <person name="Sasikala C."/>
            <person name="Dhurka M."/>
        </authorList>
    </citation>
    <scope>NUCLEOTIDE SEQUENCE [LARGE SCALE GENOMIC DNA]</scope>
    <source>
        <strain evidence="3 4">KCTC 32151</strain>
    </source>
</reference>
<feature type="domain" description="VWFA" evidence="2">
    <location>
        <begin position="20"/>
        <end position="198"/>
    </location>
</feature>
<evidence type="ECO:0000313" key="3">
    <source>
        <dbReference type="EMBL" id="MDV6228573.1"/>
    </source>
</evidence>
<dbReference type="SUPFAM" id="SSF53300">
    <property type="entry name" value="vWA-like"/>
    <property type="match status" value="1"/>
</dbReference>
<dbReference type="RefSeq" id="WP_317562368.1">
    <property type="nucleotide sequence ID" value="NZ_JAWLIP010000011.1"/>
</dbReference>
<keyword evidence="1" id="KW-0732">Signal</keyword>
<name>A0ABU4AQR6_9HYPH</name>
<dbReference type="Gene3D" id="3.40.50.410">
    <property type="entry name" value="von Willebrand factor, type A domain"/>
    <property type="match status" value="1"/>
</dbReference>
<evidence type="ECO:0000259" key="2">
    <source>
        <dbReference type="PROSITE" id="PS50234"/>
    </source>
</evidence>
<dbReference type="InterPro" id="IPR036465">
    <property type="entry name" value="vWFA_dom_sf"/>
</dbReference>
<organism evidence="3 4">
    <name type="scientific">Nitratireductor aquimarinus</name>
    <dbReference type="NCBI Taxonomy" id="889300"/>
    <lineage>
        <taxon>Bacteria</taxon>
        <taxon>Pseudomonadati</taxon>
        <taxon>Pseudomonadota</taxon>
        <taxon>Alphaproteobacteria</taxon>
        <taxon>Hyphomicrobiales</taxon>
        <taxon>Phyllobacteriaceae</taxon>
        <taxon>Nitratireductor</taxon>
    </lineage>
</organism>
<sequence length="753" mass="79361">MAVSALGISLLATTTLQAGDVMVVYDASGSMWGQIDGVPKIEIAREAMSDLLATWPASTNLGLVAYGHREKGLCSDIETAMPVGPVDRDAFQQVVNGITPLGRTPLSAAVQHAAEELSWRDAPATVVLISDGVENCDADPCALSEQLARQGVAFTTHVIGFDLATDEHQHLACIAKNTGGMFLPAQDAAQLAAAVKQVGETIAKPAPEPEPLPEPEAELPAMSISAPETAMAGSSFAVSWSDPVHPRDWVTIVPVGADEGTYTAFHRVGSDGGRDIVAPAEPGLYEVRYVLNDGDVTLARAPIEVMAAEASISAPETAMAGSSFGVTWSDPVHPRDWVTIVPVGADEGTYTVFHRVGSDDGRDIVAPADPGLYEVRYVLNEGGVTLARAPIEVMAAEASISAPETAMAGSSFGVTWSDPVHPRDWVTIVPVGADEGTYTVFHRVGSDDGRDLVAPADPGLYEVRYVLNEGGVTLARAPIEVMAAEASISAPETAMAGSSFGVTWSDPVHPRDWVTIVPVGADEGTYTVFHRVGSDDGRDLVAPADPGLYEVRYVLNEGGVTLARAPIEITGAEASITGPERVRAGNTLRFSWSDPVHPRDWVTIVPVGADEGAYTIFHRVGADTQRDIAAPDEPGLYELRYVLNEGGVTLGRHVVEVVEATASLDEGAGLSAPRAAAPGETVTVTWTGGSDGADQRIALAREDQALFAWISAQPIDPEGALTFVMPEQPGRYEFRYLDISGQAVLGRAIIDVE</sequence>
<dbReference type="Pfam" id="PF13519">
    <property type="entry name" value="VWA_2"/>
    <property type="match status" value="1"/>
</dbReference>
<dbReference type="PROSITE" id="PS50234">
    <property type="entry name" value="VWFA"/>
    <property type="match status" value="1"/>
</dbReference>
<proteinExistence type="predicted"/>
<dbReference type="Proteomes" id="UP001185659">
    <property type="component" value="Unassembled WGS sequence"/>
</dbReference>
<protein>
    <submittedName>
        <fullName evidence="3">VWA domain-containing protein</fullName>
    </submittedName>
</protein>
<accession>A0ABU4AQR6</accession>
<feature type="chain" id="PRO_5045175253" evidence="1">
    <location>
        <begin position="19"/>
        <end position="753"/>
    </location>
</feature>
<evidence type="ECO:0000313" key="4">
    <source>
        <dbReference type="Proteomes" id="UP001185659"/>
    </source>
</evidence>
<dbReference type="InterPro" id="IPR002035">
    <property type="entry name" value="VWF_A"/>
</dbReference>
<comment type="caution">
    <text evidence="3">The sequence shown here is derived from an EMBL/GenBank/DDBJ whole genome shotgun (WGS) entry which is preliminary data.</text>
</comment>